<evidence type="ECO:0000313" key="10">
    <source>
        <dbReference type="EMBL" id="KAK0635775.1"/>
    </source>
</evidence>
<dbReference type="CDD" id="cd11063">
    <property type="entry name" value="CYP52"/>
    <property type="match status" value="1"/>
</dbReference>
<name>A0AA39XMM7_9PEZI</name>
<proteinExistence type="inferred from homology"/>
<dbReference type="GO" id="GO:0016705">
    <property type="term" value="F:oxidoreductase activity, acting on paired donors, with incorporation or reduction of molecular oxygen"/>
    <property type="evidence" value="ECO:0007669"/>
    <property type="project" value="InterPro"/>
</dbReference>
<evidence type="ECO:0000256" key="2">
    <source>
        <dbReference type="ARBA" id="ARBA00010617"/>
    </source>
</evidence>
<keyword evidence="11" id="KW-1185">Reference proteome</keyword>
<dbReference type="PROSITE" id="PS00086">
    <property type="entry name" value="CYTOCHROME_P450"/>
    <property type="match status" value="1"/>
</dbReference>
<dbReference type="InterPro" id="IPR002401">
    <property type="entry name" value="Cyt_P450_E_grp-I"/>
</dbReference>
<evidence type="ECO:0000256" key="1">
    <source>
        <dbReference type="ARBA" id="ARBA00001971"/>
    </source>
</evidence>
<evidence type="ECO:0000313" key="11">
    <source>
        <dbReference type="Proteomes" id="UP001174934"/>
    </source>
</evidence>
<evidence type="ECO:0000256" key="3">
    <source>
        <dbReference type="ARBA" id="ARBA00022723"/>
    </source>
</evidence>
<dbReference type="EMBL" id="JAULSR010000001">
    <property type="protein sequence ID" value="KAK0635775.1"/>
    <property type="molecule type" value="Genomic_DNA"/>
</dbReference>
<feature type="binding site" description="axial binding residue" evidence="7">
    <location>
        <position position="467"/>
    </location>
    <ligand>
        <name>heme</name>
        <dbReference type="ChEBI" id="CHEBI:30413"/>
    </ligand>
    <ligandPart>
        <name>Fe</name>
        <dbReference type="ChEBI" id="CHEBI:18248"/>
    </ligandPart>
</feature>
<dbReference type="AlphaFoldDB" id="A0AA39XMM7"/>
<dbReference type="Proteomes" id="UP001174934">
    <property type="component" value="Unassembled WGS sequence"/>
</dbReference>
<gene>
    <name evidence="10" type="ORF">B0T17DRAFT_480448</name>
</gene>
<sequence>MTFFLFFSLLPLLLLITHHLHARHLHRRFALQHGCLPARRVPQPGLLESTIGYRLFRSDVRAARKRQTLSTAQRRFRTHGHTFAGVCLGQYFITTIDGDNVKALLSTRMDDFDSGKIALFGPFIGQSMLTSDGAVWRHARGLVRPHLVRERVVGELLAGGLEGHFGALMRRVLEDGKILGGGVVEVDLKPLFGMLMFDNTMEMLLGVKISSLEDRDSGSRLAKFVHAFESVGGFVNKRAKLGPLLRFYQDTKFERQCKVLHDFVDGVVREAYEKKQREEKKGGEDGSSSSSRNRGFLASILEDTSDLVKIRFEVLGVLLAGRDTAADLMGSLFFVLARRPDVWGKLKEEVDRVLAGANPRHDSLKELTYHRYVIEEALRLYPPAPVLFRAANKTTLLPRGGGPDGRSPVLVPRGTVVSCSTFALQRRRDIYGDDADEFRPERWEAMERLRTRPHWEFLPFSAGPRVCMGQNYAMAETVYVLARMAQEFDAIEPNGGPAEWVEDWNITVGSGAGAKVRLTRRKEE</sequence>
<keyword evidence="9" id="KW-0732">Signal</keyword>
<dbReference type="InterPro" id="IPR017972">
    <property type="entry name" value="Cyt_P450_CS"/>
</dbReference>
<dbReference type="Pfam" id="PF00067">
    <property type="entry name" value="p450"/>
    <property type="match status" value="1"/>
</dbReference>
<dbReference type="GO" id="GO:0004497">
    <property type="term" value="F:monooxygenase activity"/>
    <property type="evidence" value="ECO:0007669"/>
    <property type="project" value="UniProtKB-KW"/>
</dbReference>
<protein>
    <submittedName>
        <fullName evidence="10">Cytochrome P450</fullName>
    </submittedName>
</protein>
<comment type="similarity">
    <text evidence="2 8">Belongs to the cytochrome P450 family.</text>
</comment>
<keyword evidence="3 7" id="KW-0479">Metal-binding</keyword>
<keyword evidence="4 8" id="KW-0560">Oxidoreductase</keyword>
<comment type="caution">
    <text evidence="10">The sequence shown here is derived from an EMBL/GenBank/DDBJ whole genome shotgun (WGS) entry which is preliminary data.</text>
</comment>
<comment type="cofactor">
    <cofactor evidence="1 7">
        <name>heme</name>
        <dbReference type="ChEBI" id="CHEBI:30413"/>
    </cofactor>
</comment>
<reference evidence="10" key="1">
    <citation type="submission" date="2023-06" db="EMBL/GenBank/DDBJ databases">
        <title>Genome-scale phylogeny and comparative genomics of the fungal order Sordariales.</title>
        <authorList>
            <consortium name="Lawrence Berkeley National Laboratory"/>
            <person name="Hensen N."/>
            <person name="Bonometti L."/>
            <person name="Westerberg I."/>
            <person name="Brannstrom I.O."/>
            <person name="Guillou S."/>
            <person name="Cros-Aarteil S."/>
            <person name="Calhoun S."/>
            <person name="Haridas S."/>
            <person name="Kuo A."/>
            <person name="Mondo S."/>
            <person name="Pangilinan J."/>
            <person name="Riley R."/>
            <person name="LaButti K."/>
            <person name="Andreopoulos B."/>
            <person name="Lipzen A."/>
            <person name="Chen C."/>
            <person name="Yanf M."/>
            <person name="Daum C."/>
            <person name="Ng V."/>
            <person name="Clum A."/>
            <person name="Steindorff A."/>
            <person name="Ohm R."/>
            <person name="Martin F."/>
            <person name="Silar P."/>
            <person name="Natvig D."/>
            <person name="Lalanne C."/>
            <person name="Gautier V."/>
            <person name="Ament-velasquez S.L."/>
            <person name="Kruys A."/>
            <person name="Hutchinson M.I."/>
            <person name="Powell A.J."/>
            <person name="Barry K."/>
            <person name="Miller A.N."/>
            <person name="Grigoriev I.V."/>
            <person name="Debuchy R."/>
            <person name="Gladieux P."/>
            <person name="Thoren M.H."/>
            <person name="Johannesson H."/>
        </authorList>
    </citation>
    <scope>NUCLEOTIDE SEQUENCE</scope>
    <source>
        <strain evidence="10">SMH3391-2</strain>
    </source>
</reference>
<dbReference type="GO" id="GO:0020037">
    <property type="term" value="F:heme binding"/>
    <property type="evidence" value="ECO:0007669"/>
    <property type="project" value="InterPro"/>
</dbReference>
<evidence type="ECO:0000256" key="6">
    <source>
        <dbReference type="ARBA" id="ARBA00023033"/>
    </source>
</evidence>
<keyword evidence="5 7" id="KW-0408">Iron</keyword>
<evidence type="ECO:0000256" key="9">
    <source>
        <dbReference type="SAM" id="SignalP"/>
    </source>
</evidence>
<dbReference type="PRINTS" id="PR00385">
    <property type="entry name" value="P450"/>
</dbReference>
<evidence type="ECO:0000256" key="5">
    <source>
        <dbReference type="ARBA" id="ARBA00023004"/>
    </source>
</evidence>
<feature type="chain" id="PRO_5041285086" evidence="9">
    <location>
        <begin position="23"/>
        <end position="524"/>
    </location>
</feature>
<dbReference type="PANTHER" id="PTHR24287">
    <property type="entry name" value="P450, PUTATIVE (EUROFUNG)-RELATED"/>
    <property type="match status" value="1"/>
</dbReference>
<evidence type="ECO:0000256" key="8">
    <source>
        <dbReference type="RuleBase" id="RU000461"/>
    </source>
</evidence>
<dbReference type="PRINTS" id="PR00463">
    <property type="entry name" value="EP450I"/>
</dbReference>
<dbReference type="PANTHER" id="PTHR24287:SF17">
    <property type="entry name" value="P450, PUTATIVE (EUROFUNG)-RELATED"/>
    <property type="match status" value="1"/>
</dbReference>
<keyword evidence="6 8" id="KW-0503">Monooxygenase</keyword>
<evidence type="ECO:0000256" key="7">
    <source>
        <dbReference type="PIRSR" id="PIRSR602401-1"/>
    </source>
</evidence>
<dbReference type="InterPro" id="IPR036396">
    <property type="entry name" value="Cyt_P450_sf"/>
</dbReference>
<feature type="signal peptide" evidence="9">
    <location>
        <begin position="1"/>
        <end position="22"/>
    </location>
</feature>
<dbReference type="Gene3D" id="1.10.630.10">
    <property type="entry name" value="Cytochrome P450"/>
    <property type="match status" value="1"/>
</dbReference>
<dbReference type="SUPFAM" id="SSF48264">
    <property type="entry name" value="Cytochrome P450"/>
    <property type="match status" value="1"/>
</dbReference>
<evidence type="ECO:0000256" key="4">
    <source>
        <dbReference type="ARBA" id="ARBA00023002"/>
    </source>
</evidence>
<accession>A0AA39XMM7</accession>
<organism evidence="10 11">
    <name type="scientific">Bombardia bombarda</name>
    <dbReference type="NCBI Taxonomy" id="252184"/>
    <lineage>
        <taxon>Eukaryota</taxon>
        <taxon>Fungi</taxon>
        <taxon>Dikarya</taxon>
        <taxon>Ascomycota</taxon>
        <taxon>Pezizomycotina</taxon>
        <taxon>Sordariomycetes</taxon>
        <taxon>Sordariomycetidae</taxon>
        <taxon>Sordariales</taxon>
        <taxon>Lasiosphaeriaceae</taxon>
        <taxon>Bombardia</taxon>
    </lineage>
</organism>
<dbReference type="GO" id="GO:0005506">
    <property type="term" value="F:iron ion binding"/>
    <property type="evidence" value="ECO:0007669"/>
    <property type="project" value="InterPro"/>
</dbReference>
<dbReference type="InterPro" id="IPR001128">
    <property type="entry name" value="Cyt_P450"/>
</dbReference>
<dbReference type="InterPro" id="IPR047146">
    <property type="entry name" value="Cyt_P450_E_CYP52_fungi"/>
</dbReference>
<keyword evidence="7 8" id="KW-0349">Heme</keyword>